<proteinExistence type="predicted"/>
<name>A0A0D0B8H4_9AGAM</name>
<dbReference type="EMBL" id="KN835163">
    <property type="protein sequence ID" value="KIK46104.1"/>
    <property type="molecule type" value="Genomic_DNA"/>
</dbReference>
<dbReference type="Proteomes" id="UP000054485">
    <property type="component" value="Unassembled WGS sequence"/>
</dbReference>
<sequence length="112" mass="12723">MSSPSSLSLERFRLDGMMIACIAYGIYFLLTVQAWMALMQLPRRQHGGKNTEHRLALLFYVFITFVLGSISTALNIKYTQMIWIDDRDAPGGPVVLIKNYMSLRMNFIALAS</sequence>
<dbReference type="OrthoDB" id="2654570at2759"/>
<evidence type="ECO:0000313" key="3">
    <source>
        <dbReference type="Proteomes" id="UP000054485"/>
    </source>
</evidence>
<feature type="transmembrane region" description="Helical" evidence="1">
    <location>
        <begin position="55"/>
        <end position="74"/>
    </location>
</feature>
<gene>
    <name evidence="2" type="ORF">CY34DRAFT_457494</name>
</gene>
<reference evidence="3" key="2">
    <citation type="submission" date="2015-01" db="EMBL/GenBank/DDBJ databases">
        <title>Evolutionary Origins and Diversification of the Mycorrhizal Mutualists.</title>
        <authorList>
            <consortium name="DOE Joint Genome Institute"/>
            <consortium name="Mycorrhizal Genomics Consortium"/>
            <person name="Kohler A."/>
            <person name="Kuo A."/>
            <person name="Nagy L.G."/>
            <person name="Floudas D."/>
            <person name="Copeland A."/>
            <person name="Barry K.W."/>
            <person name="Cichocki N."/>
            <person name="Veneault-Fourrey C."/>
            <person name="LaButti K."/>
            <person name="Lindquist E.A."/>
            <person name="Lipzen A."/>
            <person name="Lundell T."/>
            <person name="Morin E."/>
            <person name="Murat C."/>
            <person name="Riley R."/>
            <person name="Ohm R."/>
            <person name="Sun H."/>
            <person name="Tunlid A."/>
            <person name="Henrissat B."/>
            <person name="Grigoriev I.V."/>
            <person name="Hibbett D.S."/>
            <person name="Martin F."/>
        </authorList>
    </citation>
    <scope>NUCLEOTIDE SEQUENCE [LARGE SCALE GENOMIC DNA]</scope>
    <source>
        <strain evidence="3">UH-Slu-Lm8-n1</strain>
    </source>
</reference>
<keyword evidence="3" id="KW-1185">Reference proteome</keyword>
<dbReference type="AlphaFoldDB" id="A0A0D0B8H4"/>
<organism evidence="2 3">
    <name type="scientific">Suillus luteus UH-Slu-Lm8-n1</name>
    <dbReference type="NCBI Taxonomy" id="930992"/>
    <lineage>
        <taxon>Eukaryota</taxon>
        <taxon>Fungi</taxon>
        <taxon>Dikarya</taxon>
        <taxon>Basidiomycota</taxon>
        <taxon>Agaricomycotina</taxon>
        <taxon>Agaricomycetes</taxon>
        <taxon>Agaricomycetidae</taxon>
        <taxon>Boletales</taxon>
        <taxon>Suillineae</taxon>
        <taxon>Suillaceae</taxon>
        <taxon>Suillus</taxon>
    </lineage>
</organism>
<keyword evidence="1" id="KW-0472">Membrane</keyword>
<protein>
    <submittedName>
        <fullName evidence="2">Uncharacterized protein</fullName>
    </submittedName>
</protein>
<keyword evidence="1" id="KW-0812">Transmembrane</keyword>
<keyword evidence="1" id="KW-1133">Transmembrane helix</keyword>
<evidence type="ECO:0000313" key="2">
    <source>
        <dbReference type="EMBL" id="KIK46104.1"/>
    </source>
</evidence>
<dbReference type="InParanoid" id="A0A0D0B8H4"/>
<reference evidence="2 3" key="1">
    <citation type="submission" date="2014-04" db="EMBL/GenBank/DDBJ databases">
        <authorList>
            <consortium name="DOE Joint Genome Institute"/>
            <person name="Kuo A."/>
            <person name="Ruytinx J."/>
            <person name="Rineau F."/>
            <person name="Colpaert J."/>
            <person name="Kohler A."/>
            <person name="Nagy L.G."/>
            <person name="Floudas D."/>
            <person name="Copeland A."/>
            <person name="Barry K.W."/>
            <person name="Cichocki N."/>
            <person name="Veneault-Fourrey C."/>
            <person name="LaButti K."/>
            <person name="Lindquist E.A."/>
            <person name="Lipzen A."/>
            <person name="Lundell T."/>
            <person name="Morin E."/>
            <person name="Murat C."/>
            <person name="Sun H."/>
            <person name="Tunlid A."/>
            <person name="Henrissat B."/>
            <person name="Grigoriev I.V."/>
            <person name="Hibbett D.S."/>
            <person name="Martin F."/>
            <person name="Nordberg H.P."/>
            <person name="Cantor M.N."/>
            <person name="Hua S.X."/>
        </authorList>
    </citation>
    <scope>NUCLEOTIDE SEQUENCE [LARGE SCALE GENOMIC DNA]</scope>
    <source>
        <strain evidence="2 3">UH-Slu-Lm8-n1</strain>
    </source>
</reference>
<accession>A0A0D0B8H4</accession>
<feature type="transmembrane region" description="Helical" evidence="1">
    <location>
        <begin position="12"/>
        <end position="35"/>
    </location>
</feature>
<evidence type="ECO:0000256" key="1">
    <source>
        <dbReference type="SAM" id="Phobius"/>
    </source>
</evidence>
<dbReference type="HOGENOM" id="CLU_2147523_0_0_1"/>